<dbReference type="InterPro" id="IPR006652">
    <property type="entry name" value="Kelch_1"/>
</dbReference>
<dbReference type="InterPro" id="IPR011705">
    <property type="entry name" value="BACK"/>
</dbReference>
<dbReference type="PANTHER" id="PTHR24412">
    <property type="entry name" value="KELCH PROTEIN"/>
    <property type="match status" value="1"/>
</dbReference>
<evidence type="ECO:0000313" key="5">
    <source>
        <dbReference type="EMBL" id="GAA52705.1"/>
    </source>
</evidence>
<accession>G7YIC2</accession>
<dbReference type="Pfam" id="PF00651">
    <property type="entry name" value="BTB"/>
    <property type="match status" value="1"/>
</dbReference>
<name>G7YIC2_CLOSI</name>
<dbReference type="SUPFAM" id="SSF117281">
    <property type="entry name" value="Kelch motif"/>
    <property type="match status" value="1"/>
</dbReference>
<dbReference type="Gene3D" id="1.25.40.420">
    <property type="match status" value="1"/>
</dbReference>
<sequence>MDLSLHHNCSNVPPNYSDANALVKRRLTNRHTTDSGLQSLRRRSSGKLSREYCCDHPSRVLAGLNKWRRSGQFCDVTLQAGTTKIPAHRVVLASSSQYFDAMFANPVLESCSECVVINDVDEGALVQLVNFLYTGELFLNEETVEALLLASDLLQISPARDACCRFLQSQLHPENCLGISRFAKWHNCTKLWESSMRFVCEHFAEVLGSCDEFMQLSADDMEQLVASDRLTVSEDRIFEAVLRWIEYDMDKRRQNAKRLLNHVRFGLLSRAHVVRLNTSSEFEIARSWCEERLRQALIYHLSPSDGRKIMAKDQFEPRAGMRELLLVIAGWNGADIPSVECFDFRTGLWKSESGDSGESSGIPDLPRERSFMGVALFQEQVYVIGGCVQNESVRFVDIYDICSNSWSVGPDLRCKRDEVGVATLGGKLYAIGGLSDNKALSSAEVLNDPSGTWSFITSMSCSRRRVGVAVLGGRIYAIGGENTQGFLSSGEYYDPISNVWTMIADMGFPRCWLSACALNNRIYVVGGKTGSNAFTSDVEFYNPETNNWTGTTELNVARGSAGIVAHNGLLYVIGGFVPNSRIRSKIILKPVHLANLRQISAKISKCEEIDRILFSQLVEGDGDLATSYWNLTAQVNALIREELPVFMRNVYQEEKYRIEGLLSSDGERSEPPHQLPTPRLPVSLNFMHKRALMIPNNQVKPSEYQTRIESILSAPSDTRKLPPSSAKYMDQTQFEELLNQMISHVGSRSRVYELVRGALNRDPFAVNQIGEMLGSRTARTPFLETICSPTYLFDFLASLLGSRAAVRISLSEILGGSINKLDKLAAQIDSDTAIIEFAGAFQEAWREAIMLIQSYTPLSMSSSSILDMLIDGEESTEHIADLINGVDSWSQDCGISMKEMTMPFQIAPEILEQITTSVIACDVNRLKELKVTKFSAHQRYEEGTEKSISALDQLLLSERALATLKLKSLLAANSLVRDTLNEVIHSSQTSVFEPTANDYVTLVNKGDDFFIARSDTSRPADEQVIDHFSNLTRRLRHVMAWAFIKDPLRGDLHKENFEHVVRHALQVTETATKQVIEYIAGAAKSRNVPELIQQAVAGSSEASQELKSFLGPGKSDFVVRTIQETRGQVVDRILRHCATNSEPEEVSGVLQRIHEESNSETAKALIQSWIRLSLNISRLAVKLSVAKTAEKTRSLLHSAELLEAQSDFTTKANELSVPETALATRHSHIWPVRMSAVEEPSKVTVVKSTKKRLIVKTNTLVETGQSPDEALLITEYDNDVKDDHTPVHTREHGAQLFETDNLQQIRLLESSFSSSDREYEEFTQQTGIVCTAADAMEYPVVTFGGKSVETDVTSAAKKSTGDKMSSLHPYEIFSHDLTTQKTVKRRSSFILPPQSSSPGVASLLQLRKEYALIETRSKAMRLSRLELRSKIERLRDEGLLSTTFAELPEYKESDVKTGIQATKREVKVALAHIQNAIDNLTISVLIEQSKHQLPKKHTRFTRKLGFLRTGSTLLNETVSSIARRSKSADQIKALLAASGKLAQPSTGNLDLDEPSYDVHLSSSAESSSTSSGDRANRCSQIERLNELQTYCQTSAAQLLMGDQFTQETMLLDEQGMQLRKFNTFFVENVRKFIGEFTLAIREWGPDSEDDRDNRVTELKEMLIERMTEMTENFPEDVKEKLSAAVDILIEDIHERLRKITESVPTEDWTLDEQQHLPEELTNQLMKAVTSIFYYRVRPIISEWEGLQSAQLIQAERLNELRENSVSRLKDLVEVIRNELLGDNMTPPLVTAAIEDRLNQLRKEAQMAIKEKCKELLKQNKLLVRKTRRSSVRSRVSLMSDRFQFEDQIEDVQQPSTMEQESIITRSEQGNMDGEMIHTSVPPPTPATESVLVCSSRLDEDQLAKHLTPPNTFAPRKTGRSKQMFEALESVKTPQSPARTKVVHDQQMRSASITRPLTKPKPMTLSVREKPKSPLVTPPKDTNWDDVASTVPRQENSEAMQMEQPTRKLSEYVATDMVLEPIFSDESPFVAEEKTPTDNVPKPQPTVGSLKLSRTRDTPLGTRQTDVFRHEVETKTHFINQEMGIFVKGLERKRGTSVLTYNDGTLPNKSPISEVFPEGSSLVESVSSTRPSTSREMSNDSSSVPFQLEPPETIPTKGQKLSCSSSVRVSLPPRSRVVTRPSYIPCHEWSKMIGPRVRQTIRYDIDLTKESQLKRAEELHMSSSSLRRRYDMLDLFHRATLVEKYRNRLPPIQQHG</sequence>
<reference key="2">
    <citation type="submission" date="2011-10" db="EMBL/GenBank/DDBJ databases">
        <title>The genome and transcriptome sequence of Clonorchis sinensis provide insights into the carcinogenic liver fluke.</title>
        <authorList>
            <person name="Wang X."/>
            <person name="Huang Y."/>
            <person name="Chen W."/>
            <person name="Liu H."/>
            <person name="Guo L."/>
            <person name="Chen Y."/>
            <person name="Luo F."/>
            <person name="Zhou W."/>
            <person name="Sun J."/>
            <person name="Mao Q."/>
            <person name="Liang P."/>
            <person name="Zhou C."/>
            <person name="Tian Y."/>
            <person name="Men J."/>
            <person name="Lv X."/>
            <person name="Huang L."/>
            <person name="Zhou J."/>
            <person name="Hu Y."/>
            <person name="Li R."/>
            <person name="Zhang F."/>
            <person name="Lei H."/>
            <person name="Li X."/>
            <person name="Hu X."/>
            <person name="Liang C."/>
            <person name="Xu J."/>
            <person name="Wu Z."/>
            <person name="Yu X."/>
        </authorList>
    </citation>
    <scope>NUCLEOTIDE SEQUENCE</scope>
    <source>
        <strain>Henan</strain>
    </source>
</reference>
<dbReference type="InterPro" id="IPR000210">
    <property type="entry name" value="BTB/POZ_dom"/>
</dbReference>
<dbReference type="SMART" id="SM00612">
    <property type="entry name" value="Kelch"/>
    <property type="match status" value="5"/>
</dbReference>
<dbReference type="EMBL" id="DF143338">
    <property type="protein sequence ID" value="GAA52705.1"/>
    <property type="molecule type" value="Genomic_DNA"/>
</dbReference>
<keyword evidence="2" id="KW-0677">Repeat</keyword>
<dbReference type="SMART" id="SM00875">
    <property type="entry name" value="BACK"/>
    <property type="match status" value="1"/>
</dbReference>
<evidence type="ECO:0000256" key="3">
    <source>
        <dbReference type="SAM" id="MobiDB-lite"/>
    </source>
</evidence>
<dbReference type="Proteomes" id="UP000008909">
    <property type="component" value="Unassembled WGS sequence"/>
</dbReference>
<protein>
    <submittedName>
        <fullName evidence="5">Kelch-like protein 2</fullName>
    </submittedName>
</protein>
<keyword evidence="6" id="KW-1185">Reference proteome</keyword>
<feature type="region of interest" description="Disordered" evidence="3">
    <location>
        <begin position="2031"/>
        <end position="2058"/>
    </location>
</feature>
<feature type="domain" description="BTB" evidence="4">
    <location>
        <begin position="74"/>
        <end position="141"/>
    </location>
</feature>
<dbReference type="Gene3D" id="3.30.710.10">
    <property type="entry name" value="Potassium Channel Kv1.1, Chain A"/>
    <property type="match status" value="1"/>
</dbReference>
<evidence type="ECO:0000259" key="4">
    <source>
        <dbReference type="PROSITE" id="PS50097"/>
    </source>
</evidence>
<evidence type="ECO:0000256" key="2">
    <source>
        <dbReference type="ARBA" id="ARBA00022737"/>
    </source>
</evidence>
<dbReference type="InterPro" id="IPR011333">
    <property type="entry name" value="SKP1/BTB/POZ_sf"/>
</dbReference>
<keyword evidence="1" id="KW-0880">Kelch repeat</keyword>
<gene>
    <name evidence="5" type="ORF">CLF_108650</name>
</gene>
<feature type="compositionally biased region" description="Low complexity" evidence="3">
    <location>
        <begin position="1561"/>
        <end position="1571"/>
    </location>
</feature>
<organism evidence="5 6">
    <name type="scientific">Clonorchis sinensis</name>
    <name type="common">Chinese liver fluke</name>
    <dbReference type="NCBI Taxonomy" id="79923"/>
    <lineage>
        <taxon>Eukaryota</taxon>
        <taxon>Metazoa</taxon>
        <taxon>Spiralia</taxon>
        <taxon>Lophotrochozoa</taxon>
        <taxon>Platyhelminthes</taxon>
        <taxon>Trematoda</taxon>
        <taxon>Digenea</taxon>
        <taxon>Opisthorchiida</taxon>
        <taxon>Opisthorchiata</taxon>
        <taxon>Opisthorchiidae</taxon>
        <taxon>Clonorchis</taxon>
    </lineage>
</organism>
<dbReference type="SMART" id="SM00225">
    <property type="entry name" value="BTB"/>
    <property type="match status" value="1"/>
</dbReference>
<feature type="region of interest" description="Disordered" evidence="3">
    <location>
        <begin position="2109"/>
        <end position="2160"/>
    </location>
</feature>
<evidence type="ECO:0000256" key="1">
    <source>
        <dbReference type="ARBA" id="ARBA00022441"/>
    </source>
</evidence>
<dbReference type="PROSITE" id="PS50097">
    <property type="entry name" value="BTB"/>
    <property type="match status" value="1"/>
</dbReference>
<dbReference type="Pfam" id="PF24681">
    <property type="entry name" value="Kelch_KLHDC2_KLHL20_DRC7"/>
    <property type="match status" value="1"/>
</dbReference>
<feature type="region of interest" description="Disordered" evidence="3">
    <location>
        <begin position="1928"/>
        <end position="1985"/>
    </location>
</feature>
<dbReference type="FunFam" id="1.25.40.420:FF:000001">
    <property type="entry name" value="Kelch-like family member 12"/>
    <property type="match status" value="1"/>
</dbReference>
<dbReference type="PANTHER" id="PTHR24412:SF419">
    <property type="entry name" value="KELCH-LIKE PROTEIN 20"/>
    <property type="match status" value="1"/>
</dbReference>
<dbReference type="Pfam" id="PF07707">
    <property type="entry name" value="BACK"/>
    <property type="match status" value="1"/>
</dbReference>
<feature type="compositionally biased region" description="Polar residues" evidence="3">
    <location>
        <begin position="2121"/>
        <end position="2144"/>
    </location>
</feature>
<evidence type="ECO:0000313" key="6">
    <source>
        <dbReference type="Proteomes" id="UP000008909"/>
    </source>
</evidence>
<dbReference type="Gene3D" id="2.120.10.80">
    <property type="entry name" value="Kelch-type beta propeller"/>
    <property type="match status" value="1"/>
</dbReference>
<dbReference type="InterPro" id="IPR015915">
    <property type="entry name" value="Kelch-typ_b-propeller"/>
</dbReference>
<proteinExistence type="predicted"/>
<feature type="region of interest" description="Disordered" evidence="3">
    <location>
        <begin position="1545"/>
        <end position="1576"/>
    </location>
</feature>
<dbReference type="SUPFAM" id="SSF54695">
    <property type="entry name" value="POZ domain"/>
    <property type="match status" value="1"/>
</dbReference>
<reference evidence="5" key="1">
    <citation type="journal article" date="2011" name="Genome Biol.">
        <title>The draft genome of the carcinogenic human liver fluke Clonorchis sinensis.</title>
        <authorList>
            <person name="Wang X."/>
            <person name="Chen W."/>
            <person name="Huang Y."/>
            <person name="Sun J."/>
            <person name="Men J."/>
            <person name="Liu H."/>
            <person name="Luo F."/>
            <person name="Guo L."/>
            <person name="Lv X."/>
            <person name="Deng C."/>
            <person name="Zhou C."/>
            <person name="Fan Y."/>
            <person name="Li X."/>
            <person name="Huang L."/>
            <person name="Hu Y."/>
            <person name="Liang C."/>
            <person name="Hu X."/>
            <person name="Xu J."/>
            <person name="Yu X."/>
        </authorList>
    </citation>
    <scope>NUCLEOTIDE SEQUENCE [LARGE SCALE GENOMIC DNA]</scope>
    <source>
        <strain evidence="5">Henan</strain>
    </source>
</reference>